<proteinExistence type="predicted"/>
<gene>
    <name evidence="1" type="ORF">M5K25_001762</name>
</gene>
<evidence type="ECO:0000313" key="2">
    <source>
        <dbReference type="Proteomes" id="UP001552299"/>
    </source>
</evidence>
<sequence length="77" mass="8694">MIIAALHTSFSLTSAASTEIARKKILSSSRQKITSSFPLESVSRAWTMAQENKLNIQTRMESFRERKKLSKHGLILT</sequence>
<evidence type="ECO:0000313" key="1">
    <source>
        <dbReference type="EMBL" id="KAL0927578.1"/>
    </source>
</evidence>
<comment type="caution">
    <text evidence="1">The sequence shown here is derived from an EMBL/GenBank/DDBJ whole genome shotgun (WGS) entry which is preliminary data.</text>
</comment>
<accession>A0ABD0VSN3</accession>
<reference evidence="1 2" key="1">
    <citation type="journal article" date="2024" name="Plant Biotechnol. J.">
        <title>Dendrobium thyrsiflorum genome and its molecular insights into genes involved in important horticultural traits.</title>
        <authorList>
            <person name="Chen B."/>
            <person name="Wang J.Y."/>
            <person name="Zheng P.J."/>
            <person name="Li K.L."/>
            <person name="Liang Y.M."/>
            <person name="Chen X.F."/>
            <person name="Zhang C."/>
            <person name="Zhao X."/>
            <person name="He X."/>
            <person name="Zhang G.Q."/>
            <person name="Liu Z.J."/>
            <person name="Xu Q."/>
        </authorList>
    </citation>
    <scope>NUCLEOTIDE SEQUENCE [LARGE SCALE GENOMIC DNA]</scope>
    <source>
        <strain evidence="1">GZMU011</strain>
    </source>
</reference>
<dbReference type="AlphaFoldDB" id="A0ABD0VSN3"/>
<dbReference type="EMBL" id="JANQDX010000002">
    <property type="protein sequence ID" value="KAL0927578.1"/>
    <property type="molecule type" value="Genomic_DNA"/>
</dbReference>
<name>A0ABD0VSN3_DENTH</name>
<protein>
    <submittedName>
        <fullName evidence="1">Uncharacterized protein</fullName>
    </submittedName>
</protein>
<organism evidence="1 2">
    <name type="scientific">Dendrobium thyrsiflorum</name>
    <name type="common">Pinecone-like raceme dendrobium</name>
    <name type="synonym">Orchid</name>
    <dbReference type="NCBI Taxonomy" id="117978"/>
    <lineage>
        <taxon>Eukaryota</taxon>
        <taxon>Viridiplantae</taxon>
        <taxon>Streptophyta</taxon>
        <taxon>Embryophyta</taxon>
        <taxon>Tracheophyta</taxon>
        <taxon>Spermatophyta</taxon>
        <taxon>Magnoliopsida</taxon>
        <taxon>Liliopsida</taxon>
        <taxon>Asparagales</taxon>
        <taxon>Orchidaceae</taxon>
        <taxon>Epidendroideae</taxon>
        <taxon>Malaxideae</taxon>
        <taxon>Dendrobiinae</taxon>
        <taxon>Dendrobium</taxon>
    </lineage>
</organism>
<dbReference type="Proteomes" id="UP001552299">
    <property type="component" value="Unassembled WGS sequence"/>
</dbReference>
<keyword evidence="2" id="KW-1185">Reference proteome</keyword>